<name>A0A6J4E4N6_9PSED</name>
<evidence type="ECO:0000313" key="5">
    <source>
        <dbReference type="Proteomes" id="UP001054892"/>
    </source>
</evidence>
<protein>
    <recommendedName>
        <fullName evidence="6">PAAR domain-containing protein</fullName>
    </recommendedName>
</protein>
<gene>
    <name evidence="2" type="ORF">TUM18999_29980</name>
    <name evidence="3" type="ORF">TUM20286_37060</name>
</gene>
<dbReference type="Proteomes" id="UP001054892">
    <property type="component" value="Unassembled WGS sequence"/>
</dbReference>
<reference evidence="2 4" key="1">
    <citation type="submission" date="2020-05" db="EMBL/GenBank/DDBJ databases">
        <title>Characterization of novel class B3 metallo-beta-lactamase from novel Pseudomonas species.</title>
        <authorList>
            <person name="Yamada K."/>
            <person name="Aoki K."/>
            <person name="Ishii Y."/>
        </authorList>
    </citation>
    <scope>NUCLEOTIDE SEQUENCE [LARGE SCALE GENOMIC DNA]</scope>
    <source>
        <strain evidence="2 4">TUM18999</strain>
        <strain evidence="3 5">TUM20286</strain>
    </source>
</reference>
<feature type="transmembrane region" description="Helical" evidence="1">
    <location>
        <begin position="17"/>
        <end position="39"/>
    </location>
</feature>
<accession>A0A6J4E4N6</accession>
<proteinExistence type="predicted"/>
<dbReference type="EMBL" id="BQKM01000008">
    <property type="protein sequence ID" value="GJN53954.1"/>
    <property type="molecule type" value="Genomic_DNA"/>
</dbReference>
<dbReference type="CDD" id="cd14742">
    <property type="entry name" value="PAAR_RHS"/>
    <property type="match status" value="1"/>
</dbReference>
<keyword evidence="1" id="KW-0472">Membrane</keyword>
<keyword evidence="1" id="KW-0812">Transmembrane</keyword>
<feature type="transmembrane region" description="Helical" evidence="1">
    <location>
        <begin position="186"/>
        <end position="215"/>
    </location>
</feature>
<dbReference type="EMBL" id="AP023189">
    <property type="protein sequence ID" value="BCG24807.1"/>
    <property type="molecule type" value="Genomic_DNA"/>
</dbReference>
<organism evidence="2 4">
    <name type="scientific">Pseudomonas tohonis</name>
    <dbReference type="NCBI Taxonomy" id="2725477"/>
    <lineage>
        <taxon>Bacteria</taxon>
        <taxon>Pseudomonadati</taxon>
        <taxon>Pseudomonadota</taxon>
        <taxon>Gammaproteobacteria</taxon>
        <taxon>Pseudomonadales</taxon>
        <taxon>Pseudomonadaceae</taxon>
        <taxon>Pseudomonas</taxon>
    </lineage>
</organism>
<evidence type="ECO:0000313" key="4">
    <source>
        <dbReference type="Proteomes" id="UP000509383"/>
    </source>
</evidence>
<sequence>MDAQAAARLGDEIAHGFGVAAMVAGAVAGALIGAAVIAATAATGGVALAVMAGSIAGGGLSMFQILKGLNTIFNLPEPTTGALIRGSPNVFINLRASMRAGEDASSSCSGLPCNHPIWPFEVTIAEGSATVYINGKPAARITSKMVCGAHIKSGSENTFIGGPTERVAFVLDIEGWMHTGLEALGLAALGVGLVVAAMAGLAALATTVLIGGAIFGGMELLGDLGDRLGPGYRDLLQGVAGMAMLGLGPKMARLGKPTPATRTPAYKAGVTEADIMGIPKGSRPPPSDYLEQPYIDKHLKTFKDEGGAFLFTADDIANPKYAAFNPNKFVMADSDLSSVVAQYKKTGDVSVLESALGYDPGSLAGKEIYMLKVENPKVLMPTGNEGGVNSLWRPGGLTHPGGMREAVLDNVAINHGNDINVLKSAHDVVRIQ</sequence>
<feature type="transmembrane region" description="Helical" evidence="1">
    <location>
        <begin position="45"/>
        <end position="66"/>
    </location>
</feature>
<dbReference type="KEGG" id="ptw:TUM18999_29980"/>
<evidence type="ECO:0008006" key="6">
    <source>
        <dbReference type="Google" id="ProtNLM"/>
    </source>
</evidence>
<keyword evidence="1" id="KW-1133">Transmembrane helix</keyword>
<evidence type="ECO:0000313" key="2">
    <source>
        <dbReference type="EMBL" id="BCG24807.1"/>
    </source>
</evidence>
<evidence type="ECO:0000313" key="3">
    <source>
        <dbReference type="EMBL" id="GJN53954.1"/>
    </source>
</evidence>
<dbReference type="Proteomes" id="UP000509383">
    <property type="component" value="Chromosome"/>
</dbReference>
<evidence type="ECO:0000256" key="1">
    <source>
        <dbReference type="SAM" id="Phobius"/>
    </source>
</evidence>
<dbReference type="Gene3D" id="2.60.200.60">
    <property type="match status" value="1"/>
</dbReference>
<keyword evidence="5" id="KW-1185">Reference proteome</keyword>
<dbReference type="AlphaFoldDB" id="A0A6J4E4N6"/>
<dbReference type="Pfam" id="PF05488">
    <property type="entry name" value="PAAR_motif"/>
    <property type="match status" value="1"/>
</dbReference>
<dbReference type="RefSeq" id="WP_173180413.1">
    <property type="nucleotide sequence ID" value="NZ_AP023189.1"/>
</dbReference>
<dbReference type="InterPro" id="IPR008727">
    <property type="entry name" value="PAAR_motif"/>
</dbReference>